<comment type="pathway">
    <text evidence="1">Protein modification; protein ubiquitination.</text>
</comment>
<dbReference type="SUPFAM" id="SSF54695">
    <property type="entry name" value="POZ domain"/>
    <property type="match status" value="1"/>
</dbReference>
<comment type="caution">
    <text evidence="6">The sequence shown here is derived from an EMBL/GenBank/DDBJ whole genome shotgun (WGS) entry which is preliminary data.</text>
</comment>
<dbReference type="PROSITE" id="PS50097">
    <property type="entry name" value="BTB"/>
    <property type="match status" value="1"/>
</dbReference>
<evidence type="ECO:0000256" key="4">
    <source>
        <dbReference type="SAM" id="MobiDB-lite"/>
    </source>
</evidence>
<dbReference type="Pfam" id="PF00651">
    <property type="entry name" value="BTB"/>
    <property type="match status" value="1"/>
</dbReference>
<dbReference type="OrthoDB" id="6359816at2759"/>
<dbReference type="Proteomes" id="UP000612055">
    <property type="component" value="Unassembled WGS sequence"/>
</dbReference>
<keyword evidence="7" id="KW-1185">Reference proteome</keyword>
<dbReference type="GO" id="GO:0005737">
    <property type="term" value="C:cytoplasm"/>
    <property type="evidence" value="ECO:0007669"/>
    <property type="project" value="TreeGrafter"/>
</dbReference>
<dbReference type="CDD" id="cd18186">
    <property type="entry name" value="BTB_POZ_ZBTB_KLHL-like"/>
    <property type="match status" value="1"/>
</dbReference>
<keyword evidence="3" id="KW-0040">ANK repeat</keyword>
<evidence type="ECO:0000313" key="6">
    <source>
        <dbReference type="EMBL" id="KAG2500405.1"/>
    </source>
</evidence>
<sequence length="215" mass="22801">MAGRRSPTSSPPARRPARPAPASPPRRTRHADMGALLDAQPDGTADLTLVVGSRRFPVHRAILIARCDYFRQRLEGGFADGAAAELNLPDADPAALELLLRCIYTGAVGIPAALAAAVAELADRLLLPELCSDAQAAVLSGITAETVVGSLLWAERLGGSFSGLLSSLKAWYLEHHEEVQEAAPDGLKRLSVESPDLMVELVGGLSRLAKRRRTA</sequence>
<feature type="region of interest" description="Disordered" evidence="4">
    <location>
        <begin position="1"/>
        <end position="29"/>
    </location>
</feature>
<reference evidence="6" key="1">
    <citation type="journal article" date="2020" name="bioRxiv">
        <title>Comparative genomics of Chlamydomonas.</title>
        <authorList>
            <person name="Craig R.J."/>
            <person name="Hasan A.R."/>
            <person name="Ness R.W."/>
            <person name="Keightley P.D."/>
        </authorList>
    </citation>
    <scope>NUCLEOTIDE SEQUENCE</scope>
    <source>
        <strain evidence="6">CCAP 11/70</strain>
    </source>
</reference>
<dbReference type="InterPro" id="IPR044515">
    <property type="entry name" value="ABTB1"/>
</dbReference>
<feature type="compositionally biased region" description="Pro residues" evidence="4">
    <location>
        <begin position="9"/>
        <end position="24"/>
    </location>
</feature>
<dbReference type="PANTHER" id="PTHR46231:SF1">
    <property type="entry name" value="ANKYRIN REPEAT AND BTB_POZ DOMAIN-CONTAINING PROTEIN 1"/>
    <property type="match status" value="1"/>
</dbReference>
<dbReference type="GO" id="GO:0000151">
    <property type="term" value="C:ubiquitin ligase complex"/>
    <property type="evidence" value="ECO:0007669"/>
    <property type="project" value="TreeGrafter"/>
</dbReference>
<accession>A0A835YKT8</accession>
<dbReference type="InterPro" id="IPR000210">
    <property type="entry name" value="BTB/POZ_dom"/>
</dbReference>
<evidence type="ECO:0000256" key="3">
    <source>
        <dbReference type="ARBA" id="ARBA00023043"/>
    </source>
</evidence>
<evidence type="ECO:0000256" key="2">
    <source>
        <dbReference type="ARBA" id="ARBA00022737"/>
    </source>
</evidence>
<name>A0A835YKT8_9CHLO</name>
<dbReference type="SMART" id="SM00225">
    <property type="entry name" value="BTB"/>
    <property type="match status" value="1"/>
</dbReference>
<organism evidence="6 7">
    <name type="scientific">Edaphochlamys debaryana</name>
    <dbReference type="NCBI Taxonomy" id="47281"/>
    <lineage>
        <taxon>Eukaryota</taxon>
        <taxon>Viridiplantae</taxon>
        <taxon>Chlorophyta</taxon>
        <taxon>core chlorophytes</taxon>
        <taxon>Chlorophyceae</taxon>
        <taxon>CS clade</taxon>
        <taxon>Chlamydomonadales</taxon>
        <taxon>Chlamydomonadales incertae sedis</taxon>
        <taxon>Edaphochlamys</taxon>
    </lineage>
</organism>
<keyword evidence="2" id="KW-0677">Repeat</keyword>
<dbReference type="Gene3D" id="3.30.710.10">
    <property type="entry name" value="Potassium Channel Kv1.1, Chain A"/>
    <property type="match status" value="1"/>
</dbReference>
<evidence type="ECO:0000313" key="7">
    <source>
        <dbReference type="Proteomes" id="UP000612055"/>
    </source>
</evidence>
<proteinExistence type="predicted"/>
<dbReference type="AlphaFoldDB" id="A0A835YKT8"/>
<dbReference type="PANTHER" id="PTHR46231">
    <property type="entry name" value="ANKYRIN REPEAT AND BTB/POZ DOMAIN-CONTAINING PROTEIN 1"/>
    <property type="match status" value="1"/>
</dbReference>
<feature type="domain" description="BTB" evidence="5">
    <location>
        <begin position="45"/>
        <end position="112"/>
    </location>
</feature>
<evidence type="ECO:0000259" key="5">
    <source>
        <dbReference type="PROSITE" id="PS50097"/>
    </source>
</evidence>
<dbReference type="InterPro" id="IPR011333">
    <property type="entry name" value="SKP1/BTB/POZ_sf"/>
</dbReference>
<evidence type="ECO:0000256" key="1">
    <source>
        <dbReference type="ARBA" id="ARBA00004906"/>
    </source>
</evidence>
<protein>
    <recommendedName>
        <fullName evidence="5">BTB domain-containing protein</fullName>
    </recommendedName>
</protein>
<gene>
    <name evidence="6" type="ORF">HYH03_001976</name>
</gene>
<dbReference type="EMBL" id="JAEHOE010000004">
    <property type="protein sequence ID" value="KAG2500405.1"/>
    <property type="molecule type" value="Genomic_DNA"/>
</dbReference>